<protein>
    <submittedName>
        <fullName evidence="2">Psq-type</fullName>
    </submittedName>
</protein>
<dbReference type="Gene3D" id="1.10.10.60">
    <property type="entry name" value="Homeodomain-like"/>
    <property type="match status" value="1"/>
</dbReference>
<evidence type="ECO:0000259" key="1">
    <source>
        <dbReference type="Pfam" id="PF05225"/>
    </source>
</evidence>
<reference evidence="2" key="1">
    <citation type="submission" date="2023-06" db="EMBL/GenBank/DDBJ databases">
        <authorList>
            <person name="Kurt Z."/>
        </authorList>
    </citation>
    <scope>NUCLEOTIDE SEQUENCE</scope>
</reference>
<dbReference type="Pfam" id="PF05225">
    <property type="entry name" value="HTH_psq"/>
    <property type="match status" value="1"/>
</dbReference>
<evidence type="ECO:0000313" key="4">
    <source>
        <dbReference type="Proteomes" id="UP001642409"/>
    </source>
</evidence>
<dbReference type="GO" id="GO:0003677">
    <property type="term" value="F:DNA binding"/>
    <property type="evidence" value="ECO:0007669"/>
    <property type="project" value="InterPro"/>
</dbReference>
<evidence type="ECO:0000313" key="2">
    <source>
        <dbReference type="EMBL" id="CAI9974341.1"/>
    </source>
</evidence>
<dbReference type="InterPro" id="IPR007889">
    <property type="entry name" value="HTH_Psq"/>
</dbReference>
<evidence type="ECO:0000313" key="3">
    <source>
        <dbReference type="EMBL" id="CAL6067572.1"/>
    </source>
</evidence>
<gene>
    <name evidence="3" type="ORF">HINF_LOCUS53088</name>
    <name evidence="2" type="ORF">HINF_LOCUS61986</name>
</gene>
<organism evidence="2">
    <name type="scientific">Hexamita inflata</name>
    <dbReference type="NCBI Taxonomy" id="28002"/>
    <lineage>
        <taxon>Eukaryota</taxon>
        <taxon>Metamonada</taxon>
        <taxon>Diplomonadida</taxon>
        <taxon>Hexamitidae</taxon>
        <taxon>Hexamitinae</taxon>
        <taxon>Hexamita</taxon>
    </lineage>
</organism>
<dbReference type="Proteomes" id="UP001642409">
    <property type="component" value="Unassembled WGS sequence"/>
</dbReference>
<keyword evidence="4" id="KW-1185">Reference proteome</keyword>
<proteinExistence type="predicted"/>
<dbReference type="SUPFAM" id="SSF46689">
    <property type="entry name" value="Homeodomain-like"/>
    <property type="match status" value="1"/>
</dbReference>
<feature type="domain" description="HTH psq-type" evidence="1">
    <location>
        <begin position="28"/>
        <end position="61"/>
    </location>
</feature>
<dbReference type="EMBL" id="CATOUU010001142">
    <property type="protein sequence ID" value="CAI9974341.1"/>
    <property type="molecule type" value="Genomic_DNA"/>
</dbReference>
<name>A0AA86RAD0_9EUKA</name>
<comment type="caution">
    <text evidence="2">The sequence shown here is derived from an EMBL/GenBank/DDBJ whole genome shotgun (WGS) entry which is preliminary data.</text>
</comment>
<dbReference type="InterPro" id="IPR009057">
    <property type="entry name" value="Homeodomain-like_sf"/>
</dbReference>
<reference evidence="3 4" key="2">
    <citation type="submission" date="2024-07" db="EMBL/GenBank/DDBJ databases">
        <authorList>
            <person name="Akdeniz Z."/>
        </authorList>
    </citation>
    <scope>NUCLEOTIDE SEQUENCE [LARGE SCALE GENOMIC DNA]</scope>
</reference>
<dbReference type="EMBL" id="CAXDID020000268">
    <property type="protein sequence ID" value="CAL6067572.1"/>
    <property type="molecule type" value="Genomic_DNA"/>
</dbReference>
<accession>A0AA86RAD0</accession>
<sequence length="106" mass="11707">MNCMSNSIQDLFEPTNALAGSRKVVPQDKIQCAIQLIQTKSVSIRQAAQQFNLSKSTLHRAMAKLQKTPKASASVSSSADASANFESNLNNFELDYPFQSCFELFE</sequence>
<dbReference type="AlphaFoldDB" id="A0AA86RAD0"/>